<keyword evidence="12" id="KW-1185">Reference proteome</keyword>
<feature type="region of interest" description="Disordered" evidence="10">
    <location>
        <begin position="592"/>
        <end position="633"/>
    </location>
</feature>
<dbReference type="AlphaFoldDB" id="A0A9Q5NBN2"/>
<dbReference type="InterPro" id="IPR021622">
    <property type="entry name" value="Afadin/alpha-actinin-bd"/>
</dbReference>
<comment type="subcellular location">
    <subcellularLocation>
        <location evidence="1">Cell junction</location>
    </subcellularLocation>
    <subcellularLocation>
        <location evidence="2">Cytoplasm</location>
        <location evidence="2">Cytoskeleton</location>
        <location evidence="2">Microtubule organizing center</location>
        <location evidence="2">Centrosome</location>
    </subcellularLocation>
</comment>
<evidence type="ECO:0000256" key="7">
    <source>
        <dbReference type="ARBA" id="ARBA00023054"/>
    </source>
</evidence>
<evidence type="ECO:0000313" key="11">
    <source>
        <dbReference type="EMBL" id="OCB87664.1"/>
    </source>
</evidence>
<feature type="compositionally biased region" description="Polar residues" evidence="10">
    <location>
        <begin position="753"/>
        <end position="763"/>
    </location>
</feature>
<evidence type="ECO:0000256" key="1">
    <source>
        <dbReference type="ARBA" id="ARBA00004282"/>
    </source>
</evidence>
<evidence type="ECO:0000256" key="3">
    <source>
        <dbReference type="ARBA" id="ARBA00009291"/>
    </source>
</evidence>
<dbReference type="GO" id="GO:0007155">
    <property type="term" value="P:cell adhesion"/>
    <property type="evidence" value="ECO:0007669"/>
    <property type="project" value="UniProtKB-KW"/>
</dbReference>
<dbReference type="GO" id="GO:0035735">
    <property type="term" value="P:intraciliary transport involved in cilium assembly"/>
    <property type="evidence" value="ECO:0007669"/>
    <property type="project" value="TreeGrafter"/>
</dbReference>
<dbReference type="PANTHER" id="PTHR46507">
    <property type="entry name" value="AFADIN- AND ALPHA-ACTININ-BINDING PROTEIN"/>
    <property type="match status" value="1"/>
</dbReference>
<evidence type="ECO:0000256" key="10">
    <source>
        <dbReference type="SAM" id="MobiDB-lite"/>
    </source>
</evidence>
<dbReference type="PANTHER" id="PTHR46507:SF4">
    <property type="entry name" value="SSX FAMILY MEMBER 2 INTERACTING PROTEIN"/>
    <property type="match status" value="1"/>
</dbReference>
<name>A0A9Q5NBN2_SANBA</name>
<dbReference type="InterPro" id="IPR052300">
    <property type="entry name" value="Adhesion_Centrosome_assoc"/>
</dbReference>
<proteinExistence type="inferred from homology"/>
<evidence type="ECO:0008006" key="13">
    <source>
        <dbReference type="Google" id="ProtNLM"/>
    </source>
</evidence>
<comment type="caution">
    <text evidence="11">The sequence shown here is derived from an EMBL/GenBank/DDBJ whole genome shotgun (WGS) entry which is preliminary data.</text>
</comment>
<reference evidence="11" key="1">
    <citation type="submission" date="2016-06" db="EMBL/GenBank/DDBJ databases">
        <title>Draft Genome sequence of the fungus Inonotus baumii.</title>
        <authorList>
            <person name="Zhu H."/>
            <person name="Lin W."/>
        </authorList>
    </citation>
    <scope>NUCLEOTIDE SEQUENCE</scope>
    <source>
        <strain evidence="11">821</strain>
    </source>
</reference>
<dbReference type="OrthoDB" id="312015at2759"/>
<feature type="region of interest" description="Disordered" evidence="10">
    <location>
        <begin position="733"/>
        <end position="820"/>
    </location>
</feature>
<evidence type="ECO:0000256" key="9">
    <source>
        <dbReference type="SAM" id="Coils"/>
    </source>
</evidence>
<keyword evidence="5" id="KW-0130">Cell adhesion</keyword>
<protein>
    <recommendedName>
        <fullName evidence="13">Afadin and alpha-actinin-binding-domain-containing protein</fullName>
    </recommendedName>
</protein>
<feature type="region of interest" description="Disordered" evidence="10">
    <location>
        <begin position="143"/>
        <end position="166"/>
    </location>
</feature>
<keyword evidence="6" id="KW-0965">Cell junction</keyword>
<evidence type="ECO:0000256" key="5">
    <source>
        <dbReference type="ARBA" id="ARBA00022889"/>
    </source>
</evidence>
<feature type="region of interest" description="Disordered" evidence="10">
    <location>
        <begin position="477"/>
        <end position="547"/>
    </location>
</feature>
<keyword evidence="7 9" id="KW-0175">Coiled coil</keyword>
<feature type="coiled-coil region" evidence="9">
    <location>
        <begin position="229"/>
        <end position="263"/>
    </location>
</feature>
<gene>
    <name evidence="11" type="ORF">A7U60_g5190</name>
</gene>
<evidence type="ECO:0000256" key="6">
    <source>
        <dbReference type="ARBA" id="ARBA00022949"/>
    </source>
</evidence>
<accession>A0A9Q5NBN2</accession>
<dbReference type="Proteomes" id="UP000757232">
    <property type="component" value="Unassembled WGS sequence"/>
</dbReference>
<dbReference type="EMBL" id="LNZH02000189">
    <property type="protein sequence ID" value="OCB87664.1"/>
    <property type="molecule type" value="Genomic_DNA"/>
</dbReference>
<evidence type="ECO:0000313" key="12">
    <source>
        <dbReference type="Proteomes" id="UP000757232"/>
    </source>
</evidence>
<keyword evidence="8" id="KW-0206">Cytoskeleton</keyword>
<evidence type="ECO:0000256" key="4">
    <source>
        <dbReference type="ARBA" id="ARBA00022490"/>
    </source>
</evidence>
<evidence type="ECO:0000256" key="2">
    <source>
        <dbReference type="ARBA" id="ARBA00004300"/>
    </source>
</evidence>
<feature type="coiled-coil region" evidence="9">
    <location>
        <begin position="400"/>
        <end position="445"/>
    </location>
</feature>
<evidence type="ECO:0000256" key="8">
    <source>
        <dbReference type="ARBA" id="ARBA00023212"/>
    </source>
</evidence>
<organism evidence="11 12">
    <name type="scientific">Sanghuangporus baumii</name>
    <name type="common">Phellinus baumii</name>
    <dbReference type="NCBI Taxonomy" id="108892"/>
    <lineage>
        <taxon>Eukaryota</taxon>
        <taxon>Fungi</taxon>
        <taxon>Dikarya</taxon>
        <taxon>Basidiomycota</taxon>
        <taxon>Agaricomycotina</taxon>
        <taxon>Agaricomycetes</taxon>
        <taxon>Hymenochaetales</taxon>
        <taxon>Hymenochaetaceae</taxon>
        <taxon>Sanghuangporus</taxon>
    </lineage>
</organism>
<keyword evidence="4" id="KW-0963">Cytoplasm</keyword>
<sequence length="820" mass="89399">MLGMMASTPYKSVQWSNKDEVNEFVYGSPYSEASSTDSINASSTLQYINSQLVAHGFTRSSGVSFEGLSKEDSDKLSKCMLGMLSQRNEDVSRVDELSTKLRTLSYEHERLASMHRATSEQLAAAERETNLFKSRLAASNKSLQTSEAAHKATTAELQRSRSTMQSVRQTYAAELKRREKETEKMMDRWQKISDAQTKLGSIGSGIKFKTILANPVVSSRDGEIVGKGPDALEDALDEAQAARKELIEENTSLKNVLLSAANEVSRICHSISMRMAESVGGEAPHLTLSDIFSISAPESASEKFNALLTSFQQVITQSGASYEPDSTTPLGIPPISHTIIHGNEEGHHAHARELVRLQSTIVDLRRQLEQAQTQKEAGAYADQAQAIIRRFLNDDDEKATVQERQLLEKIRKELDHARKKVDEAALTLKDEKAALEEERQAFYREQRLWCSQMAIPHGDERPSKPTGLEAYFDAPAEPLELPTSPSRSLRPGKKNASPRKGIASHRPTAIPRSPARPSFAVGKVSKKLRNGTPKKPSGPLLGASTRQSRVIPPMETEVVPTVPSLPATASAQSLIVPDSFVLPPPSPLASIPPSQSKLLSKKPLPAPSFDVPDDFTDEQPNDTRDTHNPVSKRPFPVAKPLAEHMIHAYSPARPSPLSRIMMLANSPAQSFAPAKDRLLFGSVATGDEHQPSAGPSSGTVPMMLEEELGIGDESDALDDSPLRHKNLRHANKRMGATRPNPGFRGNAKGKTSLFKSSTKGTSLDTDKENGFSTMNRARRPPIPAMTKQSTTVRPLLAGKGGARRVPIGSVDAAPIGPGWK</sequence>
<dbReference type="Pfam" id="PF11559">
    <property type="entry name" value="ADIP"/>
    <property type="match status" value="1"/>
</dbReference>
<feature type="compositionally biased region" description="Polar residues" evidence="10">
    <location>
        <begin position="155"/>
        <end position="166"/>
    </location>
</feature>
<feature type="compositionally biased region" description="Acidic residues" evidence="10">
    <location>
        <begin position="611"/>
        <end position="620"/>
    </location>
</feature>
<comment type="similarity">
    <text evidence="3">Belongs to the ADIP family.</text>
</comment>
<dbReference type="GO" id="GO:0036064">
    <property type="term" value="C:ciliary basal body"/>
    <property type="evidence" value="ECO:0007669"/>
    <property type="project" value="TreeGrafter"/>
</dbReference>